<dbReference type="EMBL" id="VSTH01000055">
    <property type="protein sequence ID" value="TYO65188.1"/>
    <property type="molecule type" value="Genomic_DNA"/>
</dbReference>
<dbReference type="InterPro" id="IPR021445">
    <property type="entry name" value="DUF3095"/>
</dbReference>
<sequence>MTPSETFYGAIPVFRGFTSLMDPKLYSPLPDDWTIGVADIVDSTKAIAAQRYKAVNMAGAAVIAAVTNALEGREFPFVFGGDGASFAVAPGDFDRAREALAATATWVREDLDLKMRVALVPVSAIRAQGLDVRVARFGPSANLSYAMFSGGGLGWADAAMKRGEFAVTEAPAGSQPDLSGLSCRFEEIPASRGLILSVLVVPARGAEAQAFRKVIEDVIHRVERSPDAGRPVPSQGPPLKWPPQGLEYEARAKRGGSLLRRRVGVLAYTLFVYLIVRFDIKIGGFVPKLYTRQVVENSDFRKYDDGLRMILDCTPELARALSDCLAAAARDGIVRYGLYQQDAAMMTCFTPSALRSDHVHFIDGARGGYASAATALKAMLAS</sequence>
<organism evidence="1 2">
    <name type="scientific">Bradyrhizobium hipponense</name>
    <dbReference type="NCBI Taxonomy" id="2605638"/>
    <lineage>
        <taxon>Bacteria</taxon>
        <taxon>Pseudomonadati</taxon>
        <taxon>Pseudomonadota</taxon>
        <taxon>Alphaproteobacteria</taxon>
        <taxon>Hyphomicrobiales</taxon>
        <taxon>Nitrobacteraceae</taxon>
        <taxon>Bradyrhizobium</taxon>
    </lineage>
</organism>
<evidence type="ECO:0000313" key="1">
    <source>
        <dbReference type="EMBL" id="TYO65188.1"/>
    </source>
</evidence>
<dbReference type="Proteomes" id="UP000324797">
    <property type="component" value="Unassembled WGS sequence"/>
</dbReference>
<accession>A0A5S4YM21</accession>
<name>A0A5S4YM21_9BRAD</name>
<dbReference type="AlphaFoldDB" id="A0A5S4YM21"/>
<reference evidence="1 2" key="1">
    <citation type="submission" date="2019-08" db="EMBL/GenBank/DDBJ databases">
        <title>Bradyrhizobium hipponensis sp. nov., a rhizobium isolated from a Lupinus angustifolius root nodule in Tunisia.</title>
        <authorList>
            <person name="Off K."/>
            <person name="Rejili M."/>
            <person name="Mars M."/>
            <person name="Brachmann A."/>
            <person name="Marin M."/>
        </authorList>
    </citation>
    <scope>NUCLEOTIDE SEQUENCE [LARGE SCALE GENOMIC DNA]</scope>
    <source>
        <strain evidence="2">aSej3</strain>
    </source>
</reference>
<keyword evidence="2" id="KW-1185">Reference proteome</keyword>
<evidence type="ECO:0000313" key="2">
    <source>
        <dbReference type="Proteomes" id="UP000324797"/>
    </source>
</evidence>
<dbReference type="Pfam" id="PF11294">
    <property type="entry name" value="DUF3095"/>
    <property type="match status" value="1"/>
</dbReference>
<gene>
    <name evidence="1" type="ORF">FXV83_17590</name>
</gene>
<proteinExistence type="predicted"/>
<comment type="caution">
    <text evidence="1">The sequence shown here is derived from an EMBL/GenBank/DDBJ whole genome shotgun (WGS) entry which is preliminary data.</text>
</comment>
<protein>
    <submittedName>
        <fullName evidence="1">DUF3095 domain-containing protein</fullName>
    </submittedName>
</protein>
<dbReference type="RefSeq" id="WP_148740663.1">
    <property type="nucleotide sequence ID" value="NZ_VSTH01000055.1"/>
</dbReference>